<evidence type="ECO:0000256" key="5">
    <source>
        <dbReference type="ARBA" id="ARBA00023242"/>
    </source>
</evidence>
<proteinExistence type="predicted"/>
<keyword evidence="2" id="KW-0479">Metal-binding</keyword>
<dbReference type="GO" id="GO:0005634">
    <property type="term" value="C:nucleus"/>
    <property type="evidence" value="ECO:0007669"/>
    <property type="project" value="UniProtKB-SubCell"/>
</dbReference>
<evidence type="ECO:0000256" key="4">
    <source>
        <dbReference type="ARBA" id="ARBA00022833"/>
    </source>
</evidence>
<evidence type="ECO:0000256" key="6">
    <source>
        <dbReference type="SAM" id="MobiDB-lite"/>
    </source>
</evidence>
<evidence type="ECO:0000256" key="2">
    <source>
        <dbReference type="ARBA" id="ARBA00022723"/>
    </source>
</evidence>
<protein>
    <recommendedName>
        <fullName evidence="7">HAT C-terminal dimerisation domain-containing protein</fullName>
    </recommendedName>
</protein>
<name>A0A1X6NPH2_PORUM</name>
<dbReference type="AlphaFoldDB" id="A0A1X6NPH2"/>
<sequence length="865" mass="94237">MEPSPGGPEAIRLAAGGSAAGSGVVGSTADASLPVAASVSASALLPRKRHATDSDGLTEAVQDDIDTILGLCGVAKEMPESIVHKGKPYNIQEAGYMGRTRSSAWSFLQVYKEKPDAKDATVICLICHRLGSRSQLLLAQSNVTNAIKHFQNLGRGNTPSLSQLVHARATMFISKNVSGGNRLNRGTSEKPMDNFVVPKADKRTYHLDFVLMQVMSLSPHAIATNEYMRKFLSNVASYNPPSPNTVTHHLAELYSFVAAAIRGQLKHAKDLYSGLPFLHLVADLWTEGHTKTSFGSVVLRYVNPAAGDMEELHLGVSLFVGRHTHGNISKWLLGRLLYFGLDQADIASTTTDSGSNIRKALRCLPYPWNPCVAHSLHNAVIYALGAVSERPQRTEAGNGEEEHQPERSKNPSARALVAKGRKLMGHFNHSERSVAIYKDANVPHDGPCRLLITDVPTRWSSTYISMARMYTCYSRLAVFFSSSEVGAGARKRQLTSSEWDRLRQVMGVLKGIFEVSTRSQSATQPVSHLLSLLVSLRRVLHDERFFVPARAGLPLAVGNKAIETYIDEHNTAPVIVVDNYLYPAEYLYVDPAPGDEPLCDDAATALRVLRKQLDDRLFNKEDNSRHILGSDSVIMACKLSPGGSRKMQTLARLTGSIDPNSKAVWLLKDLCDRMISPTQPASIRPTSTTTTAATKAMRRARTCLVESSDDDETQTHDQRNSAEVSHADAAKAELDAFLQLVDGNKKMDALEFWRNQNSKFPLLTLVAFSVLGAVGTLAAAERAFSTAGNIMTPNRSAISSQHLEMHCLIRGNAHLLPTPLGKVPVLSAVDENKLRSEMPLAGRRQVPGDADNMSSADDVPVGCML</sequence>
<feature type="region of interest" description="Disordered" evidence="6">
    <location>
        <begin position="705"/>
        <end position="725"/>
    </location>
</feature>
<dbReference type="InterPro" id="IPR012337">
    <property type="entry name" value="RNaseH-like_sf"/>
</dbReference>
<evidence type="ECO:0000259" key="7">
    <source>
        <dbReference type="Pfam" id="PF05699"/>
    </source>
</evidence>
<dbReference type="EMBL" id="KV919250">
    <property type="protein sequence ID" value="OSX70482.1"/>
    <property type="molecule type" value="Genomic_DNA"/>
</dbReference>
<dbReference type="OrthoDB" id="127361at2759"/>
<evidence type="ECO:0000313" key="9">
    <source>
        <dbReference type="Proteomes" id="UP000218209"/>
    </source>
</evidence>
<dbReference type="InterPro" id="IPR052035">
    <property type="entry name" value="ZnF_BED_domain_contain"/>
</dbReference>
<accession>A0A1X6NPH2</accession>
<organism evidence="8 9">
    <name type="scientific">Porphyra umbilicalis</name>
    <name type="common">Purple laver</name>
    <name type="synonym">Red alga</name>
    <dbReference type="NCBI Taxonomy" id="2786"/>
    <lineage>
        <taxon>Eukaryota</taxon>
        <taxon>Rhodophyta</taxon>
        <taxon>Bangiophyceae</taxon>
        <taxon>Bangiales</taxon>
        <taxon>Bangiaceae</taxon>
        <taxon>Porphyra</taxon>
    </lineage>
</organism>
<dbReference type="GO" id="GO:0046983">
    <property type="term" value="F:protein dimerization activity"/>
    <property type="evidence" value="ECO:0007669"/>
    <property type="project" value="InterPro"/>
</dbReference>
<evidence type="ECO:0000256" key="3">
    <source>
        <dbReference type="ARBA" id="ARBA00022771"/>
    </source>
</evidence>
<dbReference type="InterPro" id="IPR008906">
    <property type="entry name" value="HATC_C_dom"/>
</dbReference>
<feature type="domain" description="HAT C-terminal dimerisation" evidence="7">
    <location>
        <begin position="744"/>
        <end position="811"/>
    </location>
</feature>
<evidence type="ECO:0000313" key="8">
    <source>
        <dbReference type="EMBL" id="OSX70482.1"/>
    </source>
</evidence>
<feature type="region of interest" description="Disordered" evidence="6">
    <location>
        <begin position="392"/>
        <end position="412"/>
    </location>
</feature>
<dbReference type="SUPFAM" id="SSF53098">
    <property type="entry name" value="Ribonuclease H-like"/>
    <property type="match status" value="1"/>
</dbReference>
<dbReference type="PANTHER" id="PTHR46481:SF10">
    <property type="entry name" value="ZINC FINGER BED DOMAIN-CONTAINING PROTEIN 39"/>
    <property type="match status" value="1"/>
</dbReference>
<evidence type="ECO:0000256" key="1">
    <source>
        <dbReference type="ARBA" id="ARBA00004123"/>
    </source>
</evidence>
<dbReference type="Pfam" id="PF05699">
    <property type="entry name" value="Dimer_Tnp_hAT"/>
    <property type="match status" value="1"/>
</dbReference>
<keyword evidence="3" id="KW-0863">Zinc-finger</keyword>
<gene>
    <name evidence="8" type="ORF">BU14_0742s0003</name>
</gene>
<comment type="subcellular location">
    <subcellularLocation>
        <location evidence="1">Nucleus</location>
    </subcellularLocation>
</comment>
<feature type="compositionally biased region" description="Basic and acidic residues" evidence="6">
    <location>
        <begin position="400"/>
        <end position="409"/>
    </location>
</feature>
<keyword evidence="4" id="KW-0862">Zinc</keyword>
<dbReference type="Proteomes" id="UP000218209">
    <property type="component" value="Unassembled WGS sequence"/>
</dbReference>
<dbReference type="GO" id="GO:0008270">
    <property type="term" value="F:zinc ion binding"/>
    <property type="evidence" value="ECO:0007669"/>
    <property type="project" value="UniProtKB-KW"/>
</dbReference>
<reference evidence="8 9" key="1">
    <citation type="submission" date="2017-03" db="EMBL/GenBank/DDBJ databases">
        <title>WGS assembly of Porphyra umbilicalis.</title>
        <authorList>
            <person name="Brawley S.H."/>
            <person name="Blouin N.A."/>
            <person name="Ficko-Blean E."/>
            <person name="Wheeler G.L."/>
            <person name="Lohr M."/>
            <person name="Goodson H.V."/>
            <person name="Jenkins J.W."/>
            <person name="Blaby-Haas C.E."/>
            <person name="Helliwell K.E."/>
            <person name="Chan C."/>
            <person name="Marriage T."/>
            <person name="Bhattacharya D."/>
            <person name="Klein A.S."/>
            <person name="Badis Y."/>
            <person name="Brodie J."/>
            <person name="Cao Y."/>
            <person name="Collen J."/>
            <person name="Dittami S.M."/>
            <person name="Gachon C.M."/>
            <person name="Green B.R."/>
            <person name="Karpowicz S."/>
            <person name="Kim J.W."/>
            <person name="Kudahl U."/>
            <person name="Lin S."/>
            <person name="Michel G."/>
            <person name="Mittag M."/>
            <person name="Olson B.J."/>
            <person name="Pangilinan J."/>
            <person name="Peng Y."/>
            <person name="Qiu H."/>
            <person name="Shu S."/>
            <person name="Singer J.T."/>
            <person name="Smith A.G."/>
            <person name="Sprecher B.N."/>
            <person name="Wagner V."/>
            <person name="Wang W."/>
            <person name="Wang Z.-Y."/>
            <person name="Yan J."/>
            <person name="Yarish C."/>
            <person name="Zoeuner-Riek S."/>
            <person name="Zhuang Y."/>
            <person name="Zou Y."/>
            <person name="Lindquist E.A."/>
            <person name="Grimwood J."/>
            <person name="Barry K."/>
            <person name="Rokhsar D.S."/>
            <person name="Schmutz J."/>
            <person name="Stiller J.W."/>
            <person name="Grossman A.R."/>
            <person name="Prochnik S.E."/>
        </authorList>
    </citation>
    <scope>NUCLEOTIDE SEQUENCE [LARGE SCALE GENOMIC DNA]</scope>
    <source>
        <strain evidence="8">4086291</strain>
    </source>
</reference>
<feature type="compositionally biased region" description="Basic and acidic residues" evidence="6">
    <location>
        <begin position="713"/>
        <end position="725"/>
    </location>
</feature>
<dbReference type="PANTHER" id="PTHR46481">
    <property type="entry name" value="ZINC FINGER BED DOMAIN-CONTAINING PROTEIN 4"/>
    <property type="match status" value="1"/>
</dbReference>
<keyword evidence="9" id="KW-1185">Reference proteome</keyword>
<keyword evidence="5" id="KW-0539">Nucleus</keyword>